<accession>A0A9P1IBM4</accession>
<proteinExistence type="predicted"/>
<name>A0A9P1IBM4_9PELO</name>
<reference evidence="3" key="1">
    <citation type="submission" date="2022-11" db="EMBL/GenBank/DDBJ databases">
        <authorList>
            <person name="Kikuchi T."/>
        </authorList>
    </citation>
    <scope>NUCLEOTIDE SEQUENCE</scope>
    <source>
        <strain evidence="3">PS1010</strain>
    </source>
</reference>
<protein>
    <submittedName>
        <fullName evidence="3">Uncharacterized protein</fullName>
    </submittedName>
</protein>
<dbReference type="InterPro" id="IPR015915">
    <property type="entry name" value="Kelch-typ_b-propeller"/>
</dbReference>
<dbReference type="PANTHER" id="PTHR45632:SF3">
    <property type="entry name" value="KELCH-LIKE PROTEIN 32"/>
    <property type="match status" value="1"/>
</dbReference>
<gene>
    <name evidence="3" type="ORF">CAMP_LOCUS4402</name>
</gene>
<dbReference type="SUPFAM" id="SSF117281">
    <property type="entry name" value="Kelch motif"/>
    <property type="match status" value="1"/>
</dbReference>
<dbReference type="Pfam" id="PF24681">
    <property type="entry name" value="Kelch_KLHDC2_KLHL20_DRC7"/>
    <property type="match status" value="1"/>
</dbReference>
<keyword evidence="2" id="KW-0677">Repeat</keyword>
<dbReference type="EMBL" id="CANHGI010000002">
    <property type="protein sequence ID" value="CAI5441765.1"/>
    <property type="molecule type" value="Genomic_DNA"/>
</dbReference>
<dbReference type="AlphaFoldDB" id="A0A9P1IBM4"/>
<evidence type="ECO:0000313" key="3">
    <source>
        <dbReference type="EMBL" id="CAI5441765.1"/>
    </source>
</evidence>
<evidence type="ECO:0000256" key="2">
    <source>
        <dbReference type="ARBA" id="ARBA00022737"/>
    </source>
</evidence>
<organism evidence="3 4">
    <name type="scientific">Caenorhabditis angaria</name>
    <dbReference type="NCBI Taxonomy" id="860376"/>
    <lineage>
        <taxon>Eukaryota</taxon>
        <taxon>Metazoa</taxon>
        <taxon>Ecdysozoa</taxon>
        <taxon>Nematoda</taxon>
        <taxon>Chromadorea</taxon>
        <taxon>Rhabditida</taxon>
        <taxon>Rhabditina</taxon>
        <taxon>Rhabditomorpha</taxon>
        <taxon>Rhabditoidea</taxon>
        <taxon>Rhabditidae</taxon>
        <taxon>Peloderinae</taxon>
        <taxon>Caenorhabditis</taxon>
    </lineage>
</organism>
<keyword evidence="4" id="KW-1185">Reference proteome</keyword>
<dbReference type="Gene3D" id="2.120.10.80">
    <property type="entry name" value="Kelch-type beta propeller"/>
    <property type="match status" value="1"/>
</dbReference>
<dbReference type="OrthoDB" id="5775046at2759"/>
<dbReference type="PANTHER" id="PTHR45632">
    <property type="entry name" value="LD33804P"/>
    <property type="match status" value="1"/>
</dbReference>
<evidence type="ECO:0000256" key="1">
    <source>
        <dbReference type="ARBA" id="ARBA00022441"/>
    </source>
</evidence>
<dbReference type="Proteomes" id="UP001152747">
    <property type="component" value="Unassembled WGS sequence"/>
</dbReference>
<sequence length="357" mass="40872">MSSIRQKGISEQSRKKLSENFELSQKQPRNIRDVMIVLGGWLHKKATNSIEWFDVEKNKWIRSSLQLPLKLAYHGAAIIDEILYVYGGSDGTRFRCETWKLNPETWTWEQCDPMFEARNFITNSSVVFEKKIYVFGGQNGREYAANMRDHTRSRTGEFYDPKIDKWTKTAQMNDMRSDCGAVVYDNQIYIIGGFDGHSIIPTVEVYNPYGDFFIIIDSLPTPLSGHSVLIHNSQLVVIGGFDGRTRQDKILTWSKRGEWIEHENKMKAGRSTSSACSYRGVVVTIGGYSKYVDDECEVLLGNGEEYTMEIPSLLKNKSACKVIIGENWRSKLEEIGTVDIEENHDSVVEEELQMETE</sequence>
<dbReference type="InterPro" id="IPR006652">
    <property type="entry name" value="Kelch_1"/>
</dbReference>
<dbReference type="SMART" id="SM00612">
    <property type="entry name" value="Kelch"/>
    <property type="match status" value="5"/>
</dbReference>
<comment type="caution">
    <text evidence="3">The sequence shown here is derived from an EMBL/GenBank/DDBJ whole genome shotgun (WGS) entry which is preliminary data.</text>
</comment>
<keyword evidence="1" id="KW-0880">Kelch repeat</keyword>
<evidence type="ECO:0000313" key="4">
    <source>
        <dbReference type="Proteomes" id="UP001152747"/>
    </source>
</evidence>